<evidence type="ECO:0000313" key="2">
    <source>
        <dbReference type="EMBL" id="CAG2068646.1"/>
    </source>
</evidence>
<organism evidence="2 3">
    <name type="scientific">Timema podura</name>
    <name type="common">Walking stick</name>
    <dbReference type="NCBI Taxonomy" id="61482"/>
    <lineage>
        <taxon>Eukaryota</taxon>
        <taxon>Metazoa</taxon>
        <taxon>Ecdysozoa</taxon>
        <taxon>Arthropoda</taxon>
        <taxon>Hexapoda</taxon>
        <taxon>Insecta</taxon>
        <taxon>Pterygota</taxon>
        <taxon>Neoptera</taxon>
        <taxon>Polyneoptera</taxon>
        <taxon>Phasmatodea</taxon>
        <taxon>Timematodea</taxon>
        <taxon>Timematoidea</taxon>
        <taxon>Timematidae</taxon>
        <taxon>Timema</taxon>
    </lineage>
</organism>
<name>A0ABN7PPK9_TIMPD</name>
<feature type="region of interest" description="Disordered" evidence="1">
    <location>
        <begin position="15"/>
        <end position="50"/>
    </location>
</feature>
<accession>A0ABN7PPK9</accession>
<gene>
    <name evidence="2" type="ORF">TPAB3V08_LOCUS15589</name>
</gene>
<sequence>MEFEEIIPENFRKKVEEEERQKEMDDLYLPPRSRKTLQQINQSDSDGKLA</sequence>
<evidence type="ECO:0000256" key="1">
    <source>
        <dbReference type="SAM" id="MobiDB-lite"/>
    </source>
</evidence>
<feature type="compositionally biased region" description="Basic and acidic residues" evidence="1">
    <location>
        <begin position="15"/>
        <end position="25"/>
    </location>
</feature>
<keyword evidence="3" id="KW-1185">Reference proteome</keyword>
<comment type="caution">
    <text evidence="2">The sequence shown here is derived from an EMBL/GenBank/DDBJ whole genome shotgun (WGS) entry which is preliminary data.</text>
</comment>
<evidence type="ECO:0000313" key="3">
    <source>
        <dbReference type="Proteomes" id="UP001153148"/>
    </source>
</evidence>
<reference evidence="2" key="1">
    <citation type="submission" date="2021-03" db="EMBL/GenBank/DDBJ databases">
        <authorList>
            <person name="Tran Van P."/>
        </authorList>
    </citation>
    <scope>NUCLEOTIDE SEQUENCE</scope>
</reference>
<protein>
    <submittedName>
        <fullName evidence="2">Uncharacterized protein</fullName>
    </submittedName>
</protein>
<proteinExistence type="predicted"/>
<dbReference type="EMBL" id="CAJPIN010097310">
    <property type="protein sequence ID" value="CAG2068646.1"/>
    <property type="molecule type" value="Genomic_DNA"/>
</dbReference>
<dbReference type="Proteomes" id="UP001153148">
    <property type="component" value="Unassembled WGS sequence"/>
</dbReference>
<feature type="non-terminal residue" evidence="2">
    <location>
        <position position="50"/>
    </location>
</feature>